<feature type="non-terminal residue" evidence="1">
    <location>
        <position position="278"/>
    </location>
</feature>
<accession>A0A6A5SB97</accession>
<protein>
    <submittedName>
        <fullName evidence="1">Uncharacterized protein</fullName>
    </submittedName>
</protein>
<gene>
    <name evidence="1" type="ORF">EJ02DRAFT_477450</name>
</gene>
<dbReference type="OrthoDB" id="109543at2759"/>
<reference evidence="1" key="1">
    <citation type="journal article" date="2020" name="Stud. Mycol.">
        <title>101 Dothideomycetes genomes: a test case for predicting lifestyles and emergence of pathogens.</title>
        <authorList>
            <person name="Haridas S."/>
            <person name="Albert R."/>
            <person name="Binder M."/>
            <person name="Bloem J."/>
            <person name="Labutti K."/>
            <person name="Salamov A."/>
            <person name="Andreopoulos B."/>
            <person name="Baker S."/>
            <person name="Barry K."/>
            <person name="Bills G."/>
            <person name="Bluhm B."/>
            <person name="Cannon C."/>
            <person name="Castanera R."/>
            <person name="Culley D."/>
            <person name="Daum C."/>
            <person name="Ezra D."/>
            <person name="Gonzalez J."/>
            <person name="Henrissat B."/>
            <person name="Kuo A."/>
            <person name="Liang C."/>
            <person name="Lipzen A."/>
            <person name="Lutzoni F."/>
            <person name="Magnuson J."/>
            <person name="Mondo S."/>
            <person name="Nolan M."/>
            <person name="Ohm R."/>
            <person name="Pangilinan J."/>
            <person name="Park H.-J."/>
            <person name="Ramirez L."/>
            <person name="Alfaro M."/>
            <person name="Sun H."/>
            <person name="Tritt A."/>
            <person name="Yoshinaga Y."/>
            <person name="Zwiers L.-H."/>
            <person name="Turgeon B."/>
            <person name="Goodwin S."/>
            <person name="Spatafora J."/>
            <person name="Crous P."/>
            <person name="Grigoriev I."/>
        </authorList>
    </citation>
    <scope>NUCLEOTIDE SEQUENCE</scope>
    <source>
        <strain evidence="1">CBS 161.51</strain>
    </source>
</reference>
<evidence type="ECO:0000313" key="2">
    <source>
        <dbReference type="Proteomes" id="UP000800038"/>
    </source>
</evidence>
<dbReference type="EMBL" id="ML976146">
    <property type="protein sequence ID" value="KAF1937262.1"/>
    <property type="molecule type" value="Genomic_DNA"/>
</dbReference>
<sequence length="278" mass="31294">MDGLLLSSTVERTTDKRLRISWAKRAIPLKNSTFFNKAKHSEEWHQNIEATAGVLHPSHPKFPKAFLRNHTDVYLRKKGNINQADADIRFAILIESHQARDIAVAAAAHAMTAKSLRALLHAELNVAQGSYWGLDTWLQCLIAANDGNPASVTDLEAEWARSLLPYATHGARAAGSYLKGVSRALRKSKISNMSVLPEFSTLLMRAVADYSAQLEGFRLKCQWLAAHEAVFWMVELDKTTPMTSPDMLLLEHILDAQFPTWRLWANWRPDIHHIARLA</sequence>
<keyword evidence="2" id="KW-1185">Reference proteome</keyword>
<evidence type="ECO:0000313" key="1">
    <source>
        <dbReference type="EMBL" id="KAF1937262.1"/>
    </source>
</evidence>
<dbReference type="AlphaFoldDB" id="A0A6A5SB97"/>
<organism evidence="1 2">
    <name type="scientific">Clathrospora elynae</name>
    <dbReference type="NCBI Taxonomy" id="706981"/>
    <lineage>
        <taxon>Eukaryota</taxon>
        <taxon>Fungi</taxon>
        <taxon>Dikarya</taxon>
        <taxon>Ascomycota</taxon>
        <taxon>Pezizomycotina</taxon>
        <taxon>Dothideomycetes</taxon>
        <taxon>Pleosporomycetidae</taxon>
        <taxon>Pleosporales</taxon>
        <taxon>Diademaceae</taxon>
        <taxon>Clathrospora</taxon>
    </lineage>
</organism>
<proteinExistence type="predicted"/>
<dbReference type="Proteomes" id="UP000800038">
    <property type="component" value="Unassembled WGS sequence"/>
</dbReference>
<name>A0A6A5SB97_9PLEO</name>